<gene>
    <name evidence="1" type="ORF">PCOR1329_LOCUS1931</name>
</gene>
<sequence length="110" mass="12334">VLKRFVTERDFLAYPNKHVKGDSASTNKDAIVKNMKMISAILSEVHPSACLGKLATIMALTTIAAEHRDSWKLNPKAKSAWATEYSGRVRTMCQHAHKVLGRAKVPKWFQ</sequence>
<dbReference type="Proteomes" id="UP001189429">
    <property type="component" value="Unassembled WGS sequence"/>
</dbReference>
<protein>
    <submittedName>
        <fullName evidence="1">Uncharacterized protein</fullName>
    </submittedName>
</protein>
<feature type="non-terminal residue" evidence="1">
    <location>
        <position position="110"/>
    </location>
</feature>
<evidence type="ECO:0000313" key="2">
    <source>
        <dbReference type="Proteomes" id="UP001189429"/>
    </source>
</evidence>
<accession>A0ABN9PF90</accession>
<proteinExistence type="predicted"/>
<name>A0ABN9PF90_9DINO</name>
<evidence type="ECO:0000313" key="1">
    <source>
        <dbReference type="EMBL" id="CAK0790719.1"/>
    </source>
</evidence>
<dbReference type="EMBL" id="CAUYUJ010000471">
    <property type="protein sequence ID" value="CAK0790719.1"/>
    <property type="molecule type" value="Genomic_DNA"/>
</dbReference>
<reference evidence="1" key="1">
    <citation type="submission" date="2023-10" db="EMBL/GenBank/DDBJ databases">
        <authorList>
            <person name="Chen Y."/>
            <person name="Shah S."/>
            <person name="Dougan E. K."/>
            <person name="Thang M."/>
            <person name="Chan C."/>
        </authorList>
    </citation>
    <scope>NUCLEOTIDE SEQUENCE [LARGE SCALE GENOMIC DNA]</scope>
</reference>
<keyword evidence="2" id="KW-1185">Reference proteome</keyword>
<feature type="non-terminal residue" evidence="1">
    <location>
        <position position="1"/>
    </location>
</feature>
<organism evidence="1 2">
    <name type="scientific">Prorocentrum cordatum</name>
    <dbReference type="NCBI Taxonomy" id="2364126"/>
    <lineage>
        <taxon>Eukaryota</taxon>
        <taxon>Sar</taxon>
        <taxon>Alveolata</taxon>
        <taxon>Dinophyceae</taxon>
        <taxon>Prorocentrales</taxon>
        <taxon>Prorocentraceae</taxon>
        <taxon>Prorocentrum</taxon>
    </lineage>
</organism>
<comment type="caution">
    <text evidence="1">The sequence shown here is derived from an EMBL/GenBank/DDBJ whole genome shotgun (WGS) entry which is preliminary data.</text>
</comment>